<evidence type="ECO:0000256" key="2">
    <source>
        <dbReference type="ARBA" id="ARBA00011270"/>
    </source>
</evidence>
<dbReference type="SUPFAM" id="SSF51366">
    <property type="entry name" value="Ribulose-phoshate binding barrel"/>
    <property type="match status" value="1"/>
</dbReference>
<protein>
    <recommendedName>
        <fullName evidence="3">tryptophan synthase</fullName>
        <ecNumber evidence="3">4.2.1.20</ecNumber>
    </recommendedName>
</protein>
<feature type="non-terminal residue" evidence="9">
    <location>
        <position position="131"/>
    </location>
</feature>
<evidence type="ECO:0000256" key="3">
    <source>
        <dbReference type="ARBA" id="ARBA00012043"/>
    </source>
</evidence>
<dbReference type="InterPro" id="IPR018204">
    <property type="entry name" value="Trp_synthase_alpha_AS"/>
</dbReference>
<accession>A0A382K7U1</accession>
<organism evidence="9">
    <name type="scientific">marine metagenome</name>
    <dbReference type="NCBI Taxonomy" id="408172"/>
    <lineage>
        <taxon>unclassified sequences</taxon>
        <taxon>metagenomes</taxon>
        <taxon>ecological metagenomes</taxon>
    </lineage>
</organism>
<keyword evidence="5" id="KW-0822">Tryptophan biosynthesis</keyword>
<name>A0A382K7U1_9ZZZZ</name>
<dbReference type="CDD" id="cd04724">
    <property type="entry name" value="Tryptophan_synthase_alpha"/>
    <property type="match status" value="1"/>
</dbReference>
<keyword evidence="7" id="KW-0456">Lyase</keyword>
<comment type="subunit">
    <text evidence="2">Tetramer of two alpha and two beta chains.</text>
</comment>
<sequence length="131" mass="14661">MNTNRLDHISNYKKSILTLYLTSGYPDFNSSIEIAQILINSNIDILEIGIPFSDPIADGPTIQNTSFKAIESKNKNNTKPIIDSTFEIVKTLRKTDMKKPILVMSYLNPIYQFGITKFSENAMKAGVDGIV</sequence>
<dbReference type="InterPro" id="IPR011060">
    <property type="entry name" value="RibuloseP-bd_barrel"/>
</dbReference>
<dbReference type="PROSITE" id="PS00167">
    <property type="entry name" value="TRP_SYNTHASE_ALPHA"/>
    <property type="match status" value="1"/>
</dbReference>
<dbReference type="PANTHER" id="PTHR43406:SF1">
    <property type="entry name" value="TRYPTOPHAN SYNTHASE ALPHA CHAIN, CHLOROPLASTIC"/>
    <property type="match status" value="1"/>
</dbReference>
<comment type="pathway">
    <text evidence="1">Amino-acid biosynthesis; L-tryptophan biosynthesis; L-tryptophan from chorismate: step 5/5.</text>
</comment>
<evidence type="ECO:0000256" key="7">
    <source>
        <dbReference type="ARBA" id="ARBA00023239"/>
    </source>
</evidence>
<dbReference type="GO" id="GO:0004834">
    <property type="term" value="F:tryptophan synthase activity"/>
    <property type="evidence" value="ECO:0007669"/>
    <property type="project" value="UniProtKB-EC"/>
</dbReference>
<keyword evidence="4" id="KW-0028">Amino-acid biosynthesis</keyword>
<evidence type="ECO:0000256" key="8">
    <source>
        <dbReference type="ARBA" id="ARBA00049047"/>
    </source>
</evidence>
<dbReference type="EC" id="4.2.1.20" evidence="3"/>
<evidence type="ECO:0000256" key="4">
    <source>
        <dbReference type="ARBA" id="ARBA00022605"/>
    </source>
</evidence>
<feature type="non-terminal residue" evidence="9">
    <location>
        <position position="1"/>
    </location>
</feature>
<dbReference type="Pfam" id="PF00290">
    <property type="entry name" value="Trp_syntA"/>
    <property type="match status" value="1"/>
</dbReference>
<comment type="catalytic activity">
    <reaction evidence="8">
        <text>(1S,2R)-1-C-(indol-3-yl)glycerol 3-phosphate + L-serine = D-glyceraldehyde 3-phosphate + L-tryptophan + H2O</text>
        <dbReference type="Rhea" id="RHEA:10532"/>
        <dbReference type="ChEBI" id="CHEBI:15377"/>
        <dbReference type="ChEBI" id="CHEBI:33384"/>
        <dbReference type="ChEBI" id="CHEBI:57912"/>
        <dbReference type="ChEBI" id="CHEBI:58866"/>
        <dbReference type="ChEBI" id="CHEBI:59776"/>
        <dbReference type="EC" id="4.2.1.20"/>
    </reaction>
</comment>
<reference evidence="9" key="1">
    <citation type="submission" date="2018-05" db="EMBL/GenBank/DDBJ databases">
        <authorList>
            <person name="Lanie J.A."/>
            <person name="Ng W.-L."/>
            <person name="Kazmierczak K.M."/>
            <person name="Andrzejewski T.M."/>
            <person name="Davidsen T.M."/>
            <person name="Wayne K.J."/>
            <person name="Tettelin H."/>
            <person name="Glass J.I."/>
            <person name="Rusch D."/>
            <person name="Podicherti R."/>
            <person name="Tsui H.-C.T."/>
            <person name="Winkler M.E."/>
        </authorList>
    </citation>
    <scope>NUCLEOTIDE SEQUENCE</scope>
</reference>
<dbReference type="InterPro" id="IPR013785">
    <property type="entry name" value="Aldolase_TIM"/>
</dbReference>
<dbReference type="Gene3D" id="3.20.20.70">
    <property type="entry name" value="Aldolase class I"/>
    <property type="match status" value="1"/>
</dbReference>
<gene>
    <name evidence="9" type="ORF">METZ01_LOCUS273252</name>
</gene>
<dbReference type="InterPro" id="IPR002028">
    <property type="entry name" value="Trp_synthase_suA"/>
</dbReference>
<dbReference type="EMBL" id="UINC01078891">
    <property type="protein sequence ID" value="SVC20398.1"/>
    <property type="molecule type" value="Genomic_DNA"/>
</dbReference>
<proteinExistence type="predicted"/>
<dbReference type="PANTHER" id="PTHR43406">
    <property type="entry name" value="TRYPTOPHAN SYNTHASE, ALPHA CHAIN"/>
    <property type="match status" value="1"/>
</dbReference>
<dbReference type="UniPathway" id="UPA00035">
    <property type="reaction ID" value="UER00044"/>
</dbReference>
<dbReference type="AlphaFoldDB" id="A0A382K7U1"/>
<evidence type="ECO:0000256" key="6">
    <source>
        <dbReference type="ARBA" id="ARBA00023141"/>
    </source>
</evidence>
<dbReference type="NCBIfam" id="TIGR00262">
    <property type="entry name" value="trpA"/>
    <property type="match status" value="1"/>
</dbReference>
<evidence type="ECO:0000256" key="5">
    <source>
        <dbReference type="ARBA" id="ARBA00022822"/>
    </source>
</evidence>
<evidence type="ECO:0000313" key="9">
    <source>
        <dbReference type="EMBL" id="SVC20398.1"/>
    </source>
</evidence>
<dbReference type="GO" id="GO:0005829">
    <property type="term" value="C:cytosol"/>
    <property type="evidence" value="ECO:0007669"/>
    <property type="project" value="TreeGrafter"/>
</dbReference>
<evidence type="ECO:0000256" key="1">
    <source>
        <dbReference type="ARBA" id="ARBA00004733"/>
    </source>
</evidence>
<keyword evidence="6" id="KW-0057">Aromatic amino acid biosynthesis</keyword>